<evidence type="ECO:0000313" key="2">
    <source>
        <dbReference type="Proteomes" id="UP000054630"/>
    </source>
</evidence>
<comment type="caution">
    <text evidence="1">The sequence shown here is derived from an EMBL/GenBank/DDBJ whole genome shotgun (WGS) entry which is preliminary data.</text>
</comment>
<dbReference type="Proteomes" id="UP000054630">
    <property type="component" value="Unassembled WGS sequence"/>
</dbReference>
<accession>A0A0V0S4A5</accession>
<protein>
    <submittedName>
        <fullName evidence="1">Uncharacterized protein</fullName>
    </submittedName>
</protein>
<gene>
    <name evidence="1" type="ORF">T07_13099</name>
</gene>
<sequence>MAAKADAIQFSPNTLSIHFPYSQQILSLLSRRCTPRAQTTTKPMHAHDYDDCGKVPFSPVIIIPSHVLYCCNPQIANNIHVVGNYYCDDDHVIDDAGCCYVRSQSLRRFLDVDNHNMRYTKMTKL</sequence>
<organism evidence="1 2">
    <name type="scientific">Trichinella nelsoni</name>
    <dbReference type="NCBI Taxonomy" id="6336"/>
    <lineage>
        <taxon>Eukaryota</taxon>
        <taxon>Metazoa</taxon>
        <taxon>Ecdysozoa</taxon>
        <taxon>Nematoda</taxon>
        <taxon>Enoplea</taxon>
        <taxon>Dorylaimia</taxon>
        <taxon>Trichinellida</taxon>
        <taxon>Trichinellidae</taxon>
        <taxon>Trichinella</taxon>
    </lineage>
</organism>
<evidence type="ECO:0000313" key="1">
    <source>
        <dbReference type="EMBL" id="KRX21619.1"/>
    </source>
</evidence>
<reference evidence="1 2" key="1">
    <citation type="submission" date="2015-01" db="EMBL/GenBank/DDBJ databases">
        <title>Evolution of Trichinella species and genotypes.</title>
        <authorList>
            <person name="Korhonen P.K."/>
            <person name="Edoardo P."/>
            <person name="Giuseppe L.R."/>
            <person name="Gasser R.B."/>
        </authorList>
    </citation>
    <scope>NUCLEOTIDE SEQUENCE [LARGE SCALE GENOMIC DNA]</scope>
    <source>
        <strain evidence="1">ISS37</strain>
    </source>
</reference>
<keyword evidence="2" id="KW-1185">Reference proteome</keyword>
<proteinExistence type="predicted"/>
<dbReference type="EMBL" id="JYDL01000038">
    <property type="protein sequence ID" value="KRX21619.1"/>
    <property type="molecule type" value="Genomic_DNA"/>
</dbReference>
<dbReference type="AlphaFoldDB" id="A0A0V0S4A5"/>
<name>A0A0V0S4A5_9BILA</name>